<dbReference type="SUPFAM" id="SSF81333">
    <property type="entry name" value="F1F0 ATP synthase subunit C"/>
    <property type="match status" value="1"/>
</dbReference>
<keyword evidence="6 14" id="KW-0812">Transmembrane</keyword>
<dbReference type="Gene3D" id="1.20.20.10">
    <property type="entry name" value="F1F0 ATP synthase subunit C"/>
    <property type="match status" value="1"/>
</dbReference>
<keyword evidence="4 14" id="KW-1003">Cell membrane</keyword>
<evidence type="ECO:0000256" key="2">
    <source>
        <dbReference type="ARBA" id="ARBA00006704"/>
    </source>
</evidence>
<evidence type="ECO:0000259" key="15">
    <source>
        <dbReference type="Pfam" id="PF00137"/>
    </source>
</evidence>
<gene>
    <name evidence="14" type="primary">atpE</name>
    <name evidence="16" type="ORF">Hs20B_00870</name>
</gene>
<dbReference type="InterPro" id="IPR020537">
    <property type="entry name" value="ATP_synth_F0_csu_DDCD_BS"/>
</dbReference>
<dbReference type="InterPro" id="IPR002379">
    <property type="entry name" value="ATPase_proteolipid_c-like_dom"/>
</dbReference>
<dbReference type="PROSITE" id="PS00605">
    <property type="entry name" value="ATPASE_C"/>
    <property type="match status" value="1"/>
</dbReference>
<dbReference type="Proteomes" id="UP000475928">
    <property type="component" value="Unassembled WGS sequence"/>
</dbReference>
<keyword evidence="17" id="KW-1185">Reference proteome</keyword>
<evidence type="ECO:0000256" key="1">
    <source>
        <dbReference type="ARBA" id="ARBA00004651"/>
    </source>
</evidence>
<comment type="similarity">
    <text evidence="2 14">Belongs to the ATPase C chain family.</text>
</comment>
<dbReference type="GO" id="GO:0005886">
    <property type="term" value="C:plasma membrane"/>
    <property type="evidence" value="ECO:0007669"/>
    <property type="project" value="UniProtKB-SubCell"/>
</dbReference>
<evidence type="ECO:0000256" key="8">
    <source>
        <dbReference type="ARBA" id="ARBA00022989"/>
    </source>
</evidence>
<dbReference type="PRINTS" id="PR00124">
    <property type="entry name" value="ATPASEC"/>
</dbReference>
<reference evidence="16 17" key="1">
    <citation type="submission" date="2020-02" db="EMBL/GenBank/DDBJ databases">
        <title>Draft genome sequence of Lactococcus sp. Hs20B0-1.</title>
        <authorList>
            <person name="Noda S."/>
            <person name="Yuki M."/>
            <person name="Ohkuma M."/>
        </authorList>
    </citation>
    <scope>NUCLEOTIDE SEQUENCE [LARGE SCALE GENOMIC DNA]</scope>
    <source>
        <strain evidence="16 17">Hs20B0-1</strain>
    </source>
</reference>
<proteinExistence type="inferred from homology"/>
<feature type="domain" description="V-ATPase proteolipid subunit C-like" evidence="15">
    <location>
        <begin position="7"/>
        <end position="66"/>
    </location>
</feature>
<name>A0A6A0B2Z0_9LACT</name>
<feature type="site" description="Reversibly protonated during proton transport" evidence="14">
    <location>
        <position position="53"/>
    </location>
</feature>
<comment type="subcellular location">
    <subcellularLocation>
        <location evidence="1 14">Cell membrane</location>
        <topology evidence="1 14">Multi-pass membrane protein</topology>
    </subcellularLocation>
</comment>
<dbReference type="InterPro" id="IPR000454">
    <property type="entry name" value="ATP_synth_F0_csu"/>
</dbReference>
<evidence type="ECO:0000256" key="7">
    <source>
        <dbReference type="ARBA" id="ARBA00022781"/>
    </source>
</evidence>
<keyword evidence="10 14" id="KW-0446">Lipid-binding</keyword>
<dbReference type="GO" id="GO:0033177">
    <property type="term" value="C:proton-transporting two-sector ATPase complex, proton-transporting domain"/>
    <property type="evidence" value="ECO:0007669"/>
    <property type="project" value="InterPro"/>
</dbReference>
<evidence type="ECO:0000256" key="14">
    <source>
        <dbReference type="HAMAP-Rule" id="MF_01396"/>
    </source>
</evidence>
<keyword evidence="8 14" id="KW-1133">Transmembrane helix</keyword>
<evidence type="ECO:0000256" key="5">
    <source>
        <dbReference type="ARBA" id="ARBA00022547"/>
    </source>
</evidence>
<dbReference type="GO" id="GO:0045259">
    <property type="term" value="C:proton-transporting ATP synthase complex"/>
    <property type="evidence" value="ECO:0007669"/>
    <property type="project" value="UniProtKB-KW"/>
</dbReference>
<evidence type="ECO:0000256" key="12">
    <source>
        <dbReference type="ARBA" id="ARBA00023310"/>
    </source>
</evidence>
<comment type="function">
    <text evidence="13 14">F(1)F(0) ATP synthase produces ATP from ADP in the presence of a proton or sodium gradient. F-type ATPases consist of two structural domains, F(1) containing the extramembraneous catalytic core and F(0) containing the membrane proton channel, linked together by a central stalk and a peripheral stalk. During catalysis, ATP synthesis in the catalytic domain of F(1) is coupled via a rotary mechanism of the central stalk subunits to proton translocation.</text>
</comment>
<dbReference type="InterPro" id="IPR005953">
    <property type="entry name" value="ATP_synth_csu_bac/chlpt"/>
</dbReference>
<evidence type="ECO:0000256" key="10">
    <source>
        <dbReference type="ARBA" id="ARBA00023121"/>
    </source>
</evidence>
<organism evidence="16 17">
    <name type="scientific">Pseudolactococcus insecticola</name>
    <dbReference type="NCBI Taxonomy" id="2709158"/>
    <lineage>
        <taxon>Bacteria</taxon>
        <taxon>Bacillati</taxon>
        <taxon>Bacillota</taxon>
        <taxon>Bacilli</taxon>
        <taxon>Lactobacillales</taxon>
        <taxon>Streptococcaceae</taxon>
        <taxon>Pseudolactococcus</taxon>
    </lineage>
</organism>
<evidence type="ECO:0000256" key="3">
    <source>
        <dbReference type="ARBA" id="ARBA00022448"/>
    </source>
</evidence>
<dbReference type="GO" id="GO:0046933">
    <property type="term" value="F:proton-transporting ATP synthase activity, rotational mechanism"/>
    <property type="evidence" value="ECO:0007669"/>
    <property type="project" value="UniProtKB-UniRule"/>
</dbReference>
<protein>
    <recommendedName>
        <fullName evidence="14">ATP synthase subunit c</fullName>
    </recommendedName>
    <alternativeName>
        <fullName evidence="14">ATP synthase F(0) sector subunit c</fullName>
    </alternativeName>
    <alternativeName>
        <fullName evidence="14">F-type ATPase subunit c</fullName>
        <shortName evidence="14">F-ATPase subunit c</shortName>
    </alternativeName>
    <alternativeName>
        <fullName evidence="14">Lipid-binding protein</fullName>
    </alternativeName>
</protein>
<dbReference type="CDD" id="cd18185">
    <property type="entry name" value="ATP-synt_Fo_c_ATPE"/>
    <property type="match status" value="1"/>
</dbReference>
<evidence type="ECO:0000313" key="17">
    <source>
        <dbReference type="Proteomes" id="UP000475928"/>
    </source>
</evidence>
<evidence type="ECO:0000256" key="13">
    <source>
        <dbReference type="ARBA" id="ARBA00025198"/>
    </source>
</evidence>
<dbReference type="InterPro" id="IPR035921">
    <property type="entry name" value="F/V-ATP_Csub_sf"/>
</dbReference>
<feature type="transmembrane region" description="Helical" evidence="14">
    <location>
        <begin position="43"/>
        <end position="65"/>
    </location>
</feature>
<dbReference type="GO" id="GO:0008289">
    <property type="term" value="F:lipid binding"/>
    <property type="evidence" value="ECO:0007669"/>
    <property type="project" value="UniProtKB-KW"/>
</dbReference>
<comment type="caution">
    <text evidence="16">The sequence shown here is derived from an EMBL/GenBank/DDBJ whole genome shotgun (WGS) entry which is preliminary data.</text>
</comment>
<dbReference type="InterPro" id="IPR038662">
    <property type="entry name" value="ATP_synth_F0_csu_sf"/>
</dbReference>
<dbReference type="FunFam" id="1.20.20.10:FF:000002">
    <property type="entry name" value="ATP synthase subunit c"/>
    <property type="match status" value="1"/>
</dbReference>
<evidence type="ECO:0000256" key="6">
    <source>
        <dbReference type="ARBA" id="ARBA00022692"/>
    </source>
</evidence>
<feature type="transmembrane region" description="Helical" evidence="14">
    <location>
        <begin position="6"/>
        <end position="31"/>
    </location>
</feature>
<dbReference type="NCBIfam" id="TIGR01260">
    <property type="entry name" value="ATP_synt_c"/>
    <property type="match status" value="1"/>
</dbReference>
<keyword evidence="11 14" id="KW-0472">Membrane</keyword>
<keyword evidence="9 14" id="KW-0406">Ion transport</keyword>
<evidence type="ECO:0000256" key="9">
    <source>
        <dbReference type="ARBA" id="ARBA00023065"/>
    </source>
</evidence>
<evidence type="ECO:0000256" key="11">
    <source>
        <dbReference type="ARBA" id="ARBA00023136"/>
    </source>
</evidence>
<dbReference type="AlphaFoldDB" id="A0A6A0B2Z0"/>
<dbReference type="EMBL" id="BLLH01000001">
    <property type="protein sequence ID" value="GFH39689.1"/>
    <property type="molecule type" value="Genomic_DNA"/>
</dbReference>
<dbReference type="Pfam" id="PF00137">
    <property type="entry name" value="ATP-synt_C"/>
    <property type="match status" value="1"/>
</dbReference>
<dbReference type="HAMAP" id="MF_01396">
    <property type="entry name" value="ATP_synth_c_bact"/>
    <property type="match status" value="1"/>
</dbReference>
<keyword evidence="12 14" id="KW-0066">ATP synthesis</keyword>
<evidence type="ECO:0000256" key="4">
    <source>
        <dbReference type="ARBA" id="ARBA00022475"/>
    </source>
</evidence>
<keyword evidence="7 14" id="KW-0375">Hydrogen ion transport</keyword>
<keyword evidence="5 14" id="KW-0138">CF(0)</keyword>
<accession>A0A6A0B2Z0</accession>
<comment type="function">
    <text evidence="14">Key component of the F(0) channel; it plays a direct role in translocation across the membrane. A homomeric c-ring of between 10-14 subunits forms the central stalk rotor element with the F(1) delta and epsilon subunits.</text>
</comment>
<dbReference type="RefSeq" id="WP_172354547.1">
    <property type="nucleotide sequence ID" value="NZ_BLLH01000001.1"/>
</dbReference>
<evidence type="ECO:0000313" key="16">
    <source>
        <dbReference type="EMBL" id="GFH39689.1"/>
    </source>
</evidence>
<sequence>MSAIPVIAIGLGALGAAIGDGLVVSAFINSVARQPEMEAKLRVNMFLGIAFAEGTFFIALAMAFIF</sequence>
<keyword evidence="3 14" id="KW-0813">Transport</keyword>